<sequence>MCLTNAGRDFILVPTFGSSSEHDVLGKREYEVNTTQASFTVDKFTRSSFACCRQTRIQGWPGRRGRYLPFWRTGLRSQDHSERQVRPCWMTIDPQHVVASLWLGVVLRAARSPTTSEGIISV</sequence>
<gene>
    <name evidence="1" type="ORF">TR140030</name>
</gene>
<organism evidence="1">
    <name type="scientific">Schistocephalus solidus</name>
    <name type="common">Tapeworm</name>
    <dbReference type="NCBI Taxonomy" id="70667"/>
    <lineage>
        <taxon>Eukaryota</taxon>
        <taxon>Metazoa</taxon>
        <taxon>Spiralia</taxon>
        <taxon>Lophotrochozoa</taxon>
        <taxon>Platyhelminthes</taxon>
        <taxon>Cestoda</taxon>
        <taxon>Eucestoda</taxon>
        <taxon>Diphyllobothriidea</taxon>
        <taxon>Diphyllobothriidae</taxon>
        <taxon>Schistocephalus</taxon>
    </lineage>
</organism>
<reference evidence="1" key="1">
    <citation type="submission" date="2016-01" db="EMBL/GenBank/DDBJ databases">
        <title>Reference transcriptome for the parasite Schistocephalus solidus: insights into the molecular evolution of parasitism.</title>
        <authorList>
            <person name="Hebert F.O."/>
            <person name="Grambauer S."/>
            <person name="Barber I."/>
            <person name="Landry C.R."/>
            <person name="Aubin-Horth N."/>
        </authorList>
    </citation>
    <scope>NUCLEOTIDE SEQUENCE</scope>
</reference>
<proteinExistence type="predicted"/>
<evidence type="ECO:0000313" key="1">
    <source>
        <dbReference type="EMBL" id="JAP47293.1"/>
    </source>
</evidence>
<name>A0A0X3P6M9_SCHSO</name>
<dbReference type="AlphaFoldDB" id="A0A0X3P6M9"/>
<protein>
    <submittedName>
        <fullName evidence="1">Uncharacterized protein</fullName>
    </submittedName>
</protein>
<accession>A0A0X3P6M9</accession>
<dbReference type="EMBL" id="GEEE01015932">
    <property type="protein sequence ID" value="JAP47293.1"/>
    <property type="molecule type" value="Transcribed_RNA"/>
</dbReference>